<comment type="caution">
    <text evidence="4">The sequence shown here is derived from an EMBL/GenBank/DDBJ whole genome shotgun (WGS) entry which is preliminary data.</text>
</comment>
<evidence type="ECO:0000256" key="1">
    <source>
        <dbReference type="SAM" id="Coils"/>
    </source>
</evidence>
<dbReference type="SMART" id="SM00584">
    <property type="entry name" value="TLDc"/>
    <property type="match status" value="1"/>
</dbReference>
<name>A0AAD8XSK2_9STRA</name>
<dbReference type="PANTHER" id="PTHR14499:SF136">
    <property type="entry name" value="GH08630P"/>
    <property type="match status" value="1"/>
</dbReference>
<reference evidence="4" key="1">
    <citation type="submission" date="2023-06" db="EMBL/GenBank/DDBJ databases">
        <title>Survivors Of The Sea: Transcriptome response of Skeletonema marinoi to long-term dormancy.</title>
        <authorList>
            <person name="Pinder M.I.M."/>
            <person name="Kourtchenko O."/>
            <person name="Robertson E.K."/>
            <person name="Larsson T."/>
            <person name="Maumus F."/>
            <person name="Osuna-Cruz C.M."/>
            <person name="Vancaester E."/>
            <person name="Stenow R."/>
            <person name="Vandepoele K."/>
            <person name="Ploug H."/>
            <person name="Bruchert V."/>
            <person name="Godhe A."/>
            <person name="Topel M."/>
        </authorList>
    </citation>
    <scope>NUCLEOTIDE SEQUENCE</scope>
    <source>
        <strain evidence="4">R05AC</strain>
    </source>
</reference>
<gene>
    <name evidence="4" type="ORF">QTG54_016677</name>
</gene>
<dbReference type="EMBL" id="JATAAI010000062">
    <property type="protein sequence ID" value="KAK1732616.1"/>
    <property type="molecule type" value="Genomic_DNA"/>
</dbReference>
<dbReference type="InterPro" id="IPR011333">
    <property type="entry name" value="SKP1/BTB/POZ_sf"/>
</dbReference>
<dbReference type="PANTHER" id="PTHR14499">
    <property type="entry name" value="POTASSIUM CHANNEL TETRAMERIZATION DOMAIN-CONTAINING"/>
    <property type="match status" value="1"/>
</dbReference>
<evidence type="ECO:0000259" key="2">
    <source>
        <dbReference type="PROSITE" id="PS50105"/>
    </source>
</evidence>
<sequence>MAKTTPRKITPKTAAPATAVTSVTMDDLKKVNNNLKTTLDEHDRDRATQINQLEEKEKQLLDRLSKLNEEKLKAASANGNVDVSDDDFLEINAGGKVIAVKRATLRQLQGSRLEAMFSGSWDKKLVRDSRGRLFLDVNSDCFQAIVDYMNELAISSEDEPPMPPTVDDELQHILVHQMNLFGLTVDPQIDSNIITQDSDATILHNWLEEDGSGGELELLYRSSRDGLTGQDFHSKCDNKGPTVVIIETAEGGVIGGYANAAWKSNCIGYASANKAFLFALSGFGLLSPCKMKLKNASDKYAINNYDSFGPTFGSGHDLSVLDGSSLSLYIGHSYECGPSELPVSRSYNIKEMEVFQVTDNPTPLQDPRKKQPISYKSVEKVAAVDTFSKEVNDAINEKWTTLQELETKVLSLEESFKDEGHFIESFGSGDPNNVVMLNVSGTMMATSRATLLLSEDSVLAQQFDNSKWTEQGSATASPRVKDWTPDDVTNWVKSVKDVPDDIATLFWENEIKGSELLALNESGLKMIGVKRAGTICLLLKEIKQLEEASQDTATLIEYSPYCFGKILDYLRLKHLETLGLIDEPALPTVCESQKKRFEKVVKYYFPGNCSKFILG</sequence>
<dbReference type="AlphaFoldDB" id="A0AAD8XSK2"/>
<dbReference type="Pfam" id="PF00536">
    <property type="entry name" value="SAM_1"/>
    <property type="match status" value="1"/>
</dbReference>
<evidence type="ECO:0000259" key="3">
    <source>
        <dbReference type="PROSITE" id="PS51886"/>
    </source>
</evidence>
<protein>
    <recommendedName>
        <fullName evidence="6">SAM domain-containing protein</fullName>
    </recommendedName>
</protein>
<dbReference type="GO" id="GO:0051260">
    <property type="term" value="P:protein homooligomerization"/>
    <property type="evidence" value="ECO:0007669"/>
    <property type="project" value="InterPro"/>
</dbReference>
<feature type="domain" description="TLDc" evidence="3">
    <location>
        <begin position="193"/>
        <end position="358"/>
    </location>
</feature>
<feature type="coiled-coil region" evidence="1">
    <location>
        <begin position="25"/>
        <end position="70"/>
    </location>
</feature>
<dbReference type="InterPro" id="IPR006571">
    <property type="entry name" value="TLDc_dom"/>
</dbReference>
<dbReference type="Gene3D" id="1.10.150.50">
    <property type="entry name" value="Transcription Factor, Ets-1"/>
    <property type="match status" value="1"/>
</dbReference>
<feature type="domain" description="SAM" evidence="2">
    <location>
        <begin position="483"/>
        <end position="548"/>
    </location>
</feature>
<dbReference type="SUPFAM" id="SSF54695">
    <property type="entry name" value="POZ domain"/>
    <property type="match status" value="2"/>
</dbReference>
<dbReference type="InterPro" id="IPR003131">
    <property type="entry name" value="T1-type_BTB"/>
</dbReference>
<proteinExistence type="predicted"/>
<dbReference type="SMART" id="SM00454">
    <property type="entry name" value="SAM"/>
    <property type="match status" value="1"/>
</dbReference>
<keyword evidence="1" id="KW-0175">Coiled coil</keyword>
<dbReference type="Proteomes" id="UP001224775">
    <property type="component" value="Unassembled WGS sequence"/>
</dbReference>
<dbReference type="InterPro" id="IPR013761">
    <property type="entry name" value="SAM/pointed_sf"/>
</dbReference>
<organism evidence="4 5">
    <name type="scientific">Skeletonema marinoi</name>
    <dbReference type="NCBI Taxonomy" id="267567"/>
    <lineage>
        <taxon>Eukaryota</taxon>
        <taxon>Sar</taxon>
        <taxon>Stramenopiles</taxon>
        <taxon>Ochrophyta</taxon>
        <taxon>Bacillariophyta</taxon>
        <taxon>Coscinodiscophyceae</taxon>
        <taxon>Thalassiosirophycidae</taxon>
        <taxon>Thalassiosirales</taxon>
        <taxon>Skeletonemataceae</taxon>
        <taxon>Skeletonema</taxon>
        <taxon>Skeletonema marinoi-dohrnii complex</taxon>
    </lineage>
</organism>
<evidence type="ECO:0000313" key="4">
    <source>
        <dbReference type="EMBL" id="KAK1732616.1"/>
    </source>
</evidence>
<dbReference type="Pfam" id="PF07534">
    <property type="entry name" value="TLD"/>
    <property type="match status" value="1"/>
</dbReference>
<evidence type="ECO:0000313" key="5">
    <source>
        <dbReference type="Proteomes" id="UP001224775"/>
    </source>
</evidence>
<dbReference type="PROSITE" id="PS51886">
    <property type="entry name" value="TLDC"/>
    <property type="match status" value="1"/>
</dbReference>
<dbReference type="PROSITE" id="PS50105">
    <property type="entry name" value="SAM_DOMAIN"/>
    <property type="match status" value="1"/>
</dbReference>
<dbReference type="InterPro" id="IPR001660">
    <property type="entry name" value="SAM"/>
</dbReference>
<dbReference type="Pfam" id="PF02214">
    <property type="entry name" value="BTB_2"/>
    <property type="match status" value="1"/>
</dbReference>
<dbReference type="SUPFAM" id="SSF47769">
    <property type="entry name" value="SAM/Pointed domain"/>
    <property type="match status" value="1"/>
</dbReference>
<accession>A0AAD8XSK2</accession>
<evidence type="ECO:0008006" key="6">
    <source>
        <dbReference type="Google" id="ProtNLM"/>
    </source>
</evidence>
<dbReference type="Gene3D" id="3.30.710.10">
    <property type="entry name" value="Potassium Channel Kv1.1, Chain A"/>
    <property type="match status" value="2"/>
</dbReference>
<keyword evidence="5" id="KW-1185">Reference proteome</keyword>